<organism evidence="1 2">
    <name type="scientific">Collybiopsis luxurians FD-317 M1</name>
    <dbReference type="NCBI Taxonomy" id="944289"/>
    <lineage>
        <taxon>Eukaryota</taxon>
        <taxon>Fungi</taxon>
        <taxon>Dikarya</taxon>
        <taxon>Basidiomycota</taxon>
        <taxon>Agaricomycotina</taxon>
        <taxon>Agaricomycetes</taxon>
        <taxon>Agaricomycetidae</taxon>
        <taxon>Agaricales</taxon>
        <taxon>Marasmiineae</taxon>
        <taxon>Omphalotaceae</taxon>
        <taxon>Collybiopsis</taxon>
        <taxon>Collybiopsis luxurians</taxon>
    </lineage>
</organism>
<dbReference type="SUPFAM" id="SSF52047">
    <property type="entry name" value="RNI-like"/>
    <property type="match status" value="1"/>
</dbReference>
<dbReference type="Gene3D" id="3.80.10.10">
    <property type="entry name" value="Ribonuclease Inhibitor"/>
    <property type="match status" value="1"/>
</dbReference>
<name>A0A0D0BMC2_9AGAR</name>
<evidence type="ECO:0000313" key="1">
    <source>
        <dbReference type="EMBL" id="KIK50584.1"/>
    </source>
</evidence>
<dbReference type="OrthoDB" id="2821699at2759"/>
<evidence type="ECO:0008006" key="3">
    <source>
        <dbReference type="Google" id="ProtNLM"/>
    </source>
</evidence>
<sequence length="397" mass="44852">MRKTDSEATANERRFSNEIFALIIEYFTDDIPTLKNIALVCRDFASLSQPFIFRAIDLSLNSFKVERFMNLLRQPQTTFLGKYVRRLDYGPEDAEAFISIITKLPSLVAFKIAGLRTEICRGVKDHLGEKLEELQLYWVSIHELEDFHLLQSMLASLGVLKFLSLNAIDFKHHSSQQVLILPSSLKVLSLRDLDQLTLDVIAQGMHISSNSRTLQTIFIDDGTCKQAGGGCDVFWKALGRHTRIVLDLGYPAISFAPAIAAGIKGVKSKELVISCIQHRTLAAFLAKLLPALPNFLHDFCIDFSPTQSAYASDSQNMTGWAELDTALQNRNELGLLKRVRFKCTRRDGSHYYRGSLSIPRGSSDRRVLSRIEHLLPRSRQNGFVEVDDVTIFFRPIL</sequence>
<proteinExistence type="predicted"/>
<accession>A0A0D0BMC2</accession>
<evidence type="ECO:0000313" key="2">
    <source>
        <dbReference type="Proteomes" id="UP000053593"/>
    </source>
</evidence>
<gene>
    <name evidence="1" type="ORF">GYMLUDRAFT_51093</name>
</gene>
<reference evidence="1 2" key="1">
    <citation type="submission" date="2014-04" db="EMBL/GenBank/DDBJ databases">
        <title>Evolutionary Origins and Diversification of the Mycorrhizal Mutualists.</title>
        <authorList>
            <consortium name="DOE Joint Genome Institute"/>
            <consortium name="Mycorrhizal Genomics Consortium"/>
            <person name="Kohler A."/>
            <person name="Kuo A."/>
            <person name="Nagy L.G."/>
            <person name="Floudas D."/>
            <person name="Copeland A."/>
            <person name="Barry K.W."/>
            <person name="Cichocki N."/>
            <person name="Veneault-Fourrey C."/>
            <person name="LaButti K."/>
            <person name="Lindquist E.A."/>
            <person name="Lipzen A."/>
            <person name="Lundell T."/>
            <person name="Morin E."/>
            <person name="Murat C."/>
            <person name="Riley R."/>
            <person name="Ohm R."/>
            <person name="Sun H."/>
            <person name="Tunlid A."/>
            <person name="Henrissat B."/>
            <person name="Grigoriev I.V."/>
            <person name="Hibbett D.S."/>
            <person name="Martin F."/>
        </authorList>
    </citation>
    <scope>NUCLEOTIDE SEQUENCE [LARGE SCALE GENOMIC DNA]</scope>
    <source>
        <strain evidence="1 2">FD-317 M1</strain>
    </source>
</reference>
<dbReference type="AlphaFoldDB" id="A0A0D0BMC2"/>
<dbReference type="EMBL" id="KN834894">
    <property type="protein sequence ID" value="KIK50584.1"/>
    <property type="molecule type" value="Genomic_DNA"/>
</dbReference>
<dbReference type="HOGENOM" id="CLU_645651_0_0_1"/>
<dbReference type="InterPro" id="IPR032675">
    <property type="entry name" value="LRR_dom_sf"/>
</dbReference>
<protein>
    <recommendedName>
        <fullName evidence="3">F-box domain-containing protein</fullName>
    </recommendedName>
</protein>
<dbReference type="Proteomes" id="UP000053593">
    <property type="component" value="Unassembled WGS sequence"/>
</dbReference>
<keyword evidence="2" id="KW-1185">Reference proteome</keyword>